<dbReference type="EMBL" id="AZMM01015637">
    <property type="protein sequence ID" value="ETJ29839.1"/>
    <property type="molecule type" value="Genomic_DNA"/>
</dbReference>
<sequence>MSSFQENVSADKTSIGFEYQFYYFIYKILGLKKGAHTCIYIFPHTSCMKVLYKVKRKQLF</sequence>
<protein>
    <submittedName>
        <fullName evidence="1">Uncharacterized protein</fullName>
    </submittedName>
</protein>
<proteinExistence type="predicted"/>
<gene>
    <name evidence="1" type="ORF">Q604_UNBC15637G0001</name>
</gene>
<comment type="caution">
    <text evidence="1">The sequence shown here is derived from an EMBL/GenBank/DDBJ whole genome shotgun (WGS) entry which is preliminary data.</text>
</comment>
<evidence type="ECO:0000313" key="1">
    <source>
        <dbReference type="EMBL" id="ETJ29839.1"/>
    </source>
</evidence>
<name>W1XM04_9ZZZZ</name>
<reference evidence="1" key="1">
    <citation type="submission" date="2013-12" db="EMBL/GenBank/DDBJ databases">
        <title>A Varibaculum cambriense genome reconstructed from a premature infant gut community with otherwise low bacterial novelty that shifts toward anaerobic metabolism during the third week of life.</title>
        <authorList>
            <person name="Brown C.T."/>
            <person name="Sharon I."/>
            <person name="Thomas B.C."/>
            <person name="Castelle C.J."/>
            <person name="Morowitz M.J."/>
            <person name="Banfield J.F."/>
        </authorList>
    </citation>
    <scope>NUCLEOTIDE SEQUENCE</scope>
</reference>
<feature type="non-terminal residue" evidence="1">
    <location>
        <position position="1"/>
    </location>
</feature>
<dbReference type="AlphaFoldDB" id="W1XM04"/>
<organism evidence="1">
    <name type="scientific">human gut metagenome</name>
    <dbReference type="NCBI Taxonomy" id="408170"/>
    <lineage>
        <taxon>unclassified sequences</taxon>
        <taxon>metagenomes</taxon>
        <taxon>organismal metagenomes</taxon>
    </lineage>
</organism>
<accession>W1XM04</accession>